<evidence type="ECO:0000256" key="4">
    <source>
        <dbReference type="ARBA" id="ARBA00022980"/>
    </source>
</evidence>
<evidence type="ECO:0000313" key="9">
    <source>
        <dbReference type="Proteomes" id="UP000244016"/>
    </source>
</evidence>
<dbReference type="HAMAP" id="MF_01369_B">
    <property type="entry name" value="Ribosomal_uL23_B"/>
    <property type="match status" value="1"/>
</dbReference>
<reference evidence="8 9" key="1">
    <citation type="submission" date="2017-08" db="EMBL/GenBank/DDBJ databases">
        <title>Burning lignite coal seam in the remote Altai Mountains harbors a hydrogen-driven thermophilic microbial community.</title>
        <authorList>
            <person name="Kadnikov V.V."/>
            <person name="Mardanov A.V."/>
            <person name="Ivasenko D."/>
            <person name="Beletsky A.V."/>
            <person name="Karnachuk O.V."/>
            <person name="Ravin N.V."/>
        </authorList>
    </citation>
    <scope>NUCLEOTIDE SEQUENCE [LARGE SCALE GENOMIC DNA]</scope>
    <source>
        <strain evidence="8">AL31</strain>
    </source>
</reference>
<dbReference type="InterPro" id="IPR001014">
    <property type="entry name" value="Ribosomal_uL23_CS"/>
</dbReference>
<dbReference type="GO" id="GO:0005840">
    <property type="term" value="C:ribosome"/>
    <property type="evidence" value="ECO:0007669"/>
    <property type="project" value="UniProtKB-KW"/>
</dbReference>
<dbReference type="EMBL" id="PEBW01000006">
    <property type="protein sequence ID" value="PTQ51247.1"/>
    <property type="molecule type" value="Genomic_DNA"/>
</dbReference>
<comment type="subunit">
    <text evidence="6">Part of the 50S ribosomal subunit. Contacts protein L29, and trigger factor when it is bound to the ribosome.</text>
</comment>
<dbReference type="PANTHER" id="PTHR11620">
    <property type="entry name" value="60S RIBOSOMAL PROTEIN L23A"/>
    <property type="match status" value="1"/>
</dbReference>
<dbReference type="NCBIfam" id="NF004359">
    <property type="entry name" value="PRK05738.1-3"/>
    <property type="match status" value="1"/>
</dbReference>
<gene>
    <name evidence="6" type="primary">rplW</name>
    <name evidence="8" type="ORF">BLITH_0073</name>
</gene>
<dbReference type="NCBIfam" id="NF004363">
    <property type="entry name" value="PRK05738.2-4"/>
    <property type="match status" value="1"/>
</dbReference>
<dbReference type="GO" id="GO:1990904">
    <property type="term" value="C:ribonucleoprotein complex"/>
    <property type="evidence" value="ECO:0007669"/>
    <property type="project" value="UniProtKB-KW"/>
</dbReference>
<dbReference type="AlphaFoldDB" id="A0A2T5G4Y2"/>
<comment type="caution">
    <text evidence="8">The sequence shown here is derived from an EMBL/GenBank/DDBJ whole genome shotgun (WGS) entry which is preliminary data.</text>
</comment>
<dbReference type="FunFam" id="3.30.70.330:FF:000001">
    <property type="entry name" value="50S ribosomal protein L23"/>
    <property type="match status" value="1"/>
</dbReference>
<accession>A0A2T5G4Y2</accession>
<evidence type="ECO:0000256" key="1">
    <source>
        <dbReference type="ARBA" id="ARBA00006700"/>
    </source>
</evidence>
<evidence type="ECO:0000256" key="6">
    <source>
        <dbReference type="HAMAP-Rule" id="MF_01369"/>
    </source>
</evidence>
<dbReference type="InterPro" id="IPR012677">
    <property type="entry name" value="Nucleotide-bd_a/b_plait_sf"/>
</dbReference>
<organism evidence="8 9">
    <name type="scientific">Brockia lithotrophica</name>
    <dbReference type="NCBI Taxonomy" id="933949"/>
    <lineage>
        <taxon>Bacteria</taxon>
        <taxon>Bacillati</taxon>
        <taxon>Bacillota</taxon>
        <taxon>Bacilli</taxon>
        <taxon>Bacillales</taxon>
        <taxon>Bacillales Family X. Incertae Sedis</taxon>
        <taxon>Brockia</taxon>
    </lineage>
</organism>
<keyword evidence="4 6" id="KW-0689">Ribosomal protein</keyword>
<dbReference type="Pfam" id="PF00276">
    <property type="entry name" value="Ribosomal_L23"/>
    <property type="match status" value="1"/>
</dbReference>
<dbReference type="Proteomes" id="UP000244016">
    <property type="component" value="Unassembled WGS sequence"/>
</dbReference>
<dbReference type="GO" id="GO:0003735">
    <property type="term" value="F:structural constituent of ribosome"/>
    <property type="evidence" value="ECO:0007669"/>
    <property type="project" value="InterPro"/>
</dbReference>
<evidence type="ECO:0000256" key="2">
    <source>
        <dbReference type="ARBA" id="ARBA00022730"/>
    </source>
</evidence>
<comment type="function">
    <text evidence="6">One of the early assembly proteins it binds 23S rRNA. One of the proteins that surrounds the polypeptide exit tunnel on the outside of the ribosome. Forms the main docking site for trigger factor binding to the ribosome.</text>
</comment>
<name>A0A2T5G4Y2_9BACL</name>
<dbReference type="Gene3D" id="3.30.70.330">
    <property type="match status" value="1"/>
</dbReference>
<evidence type="ECO:0000313" key="8">
    <source>
        <dbReference type="EMBL" id="PTQ51247.1"/>
    </source>
</evidence>
<comment type="similarity">
    <text evidence="1 6 7">Belongs to the universal ribosomal protein uL23 family.</text>
</comment>
<dbReference type="GO" id="GO:0019843">
    <property type="term" value="F:rRNA binding"/>
    <property type="evidence" value="ECO:0007669"/>
    <property type="project" value="UniProtKB-UniRule"/>
</dbReference>
<evidence type="ECO:0000256" key="3">
    <source>
        <dbReference type="ARBA" id="ARBA00022884"/>
    </source>
</evidence>
<dbReference type="InterPro" id="IPR012678">
    <property type="entry name" value="Ribosomal_uL23/eL15/eS24_sf"/>
</dbReference>
<keyword evidence="5 6" id="KW-0687">Ribonucleoprotein</keyword>
<protein>
    <recommendedName>
        <fullName evidence="6">Large ribosomal subunit protein uL23</fullName>
    </recommendedName>
</protein>
<proteinExistence type="inferred from homology"/>
<sequence length="98" mass="11282">MRDPHDIILRPVITEKTTDLMRERKYVFEVDPRATKPEIRKAVEAIFGVKVEKVNTMSVRGKLKRQGRSVGRTKSWKKAIVKLTPDSKTPDFFEGVQA</sequence>
<dbReference type="InterPro" id="IPR013025">
    <property type="entry name" value="Ribosomal_uL23-like"/>
</dbReference>
<evidence type="ECO:0000256" key="5">
    <source>
        <dbReference type="ARBA" id="ARBA00023274"/>
    </source>
</evidence>
<keyword evidence="2 6" id="KW-0699">rRNA-binding</keyword>
<keyword evidence="3 6" id="KW-0694">RNA-binding</keyword>
<dbReference type="PROSITE" id="PS00050">
    <property type="entry name" value="RIBOSOMAL_L23"/>
    <property type="match status" value="1"/>
</dbReference>
<evidence type="ECO:0000256" key="7">
    <source>
        <dbReference type="RuleBase" id="RU003934"/>
    </source>
</evidence>
<dbReference type="SUPFAM" id="SSF54189">
    <property type="entry name" value="Ribosomal proteins S24e, L23 and L15e"/>
    <property type="match status" value="1"/>
</dbReference>
<dbReference type="GO" id="GO:0006412">
    <property type="term" value="P:translation"/>
    <property type="evidence" value="ECO:0007669"/>
    <property type="project" value="UniProtKB-UniRule"/>
</dbReference>